<dbReference type="Pfam" id="PF02518">
    <property type="entry name" value="HATPase_c"/>
    <property type="match status" value="1"/>
</dbReference>
<organism evidence="13 14">
    <name type="scientific">Lactococcus hircilactis</name>
    <dbReference type="NCBI Taxonomy" id="1494462"/>
    <lineage>
        <taxon>Bacteria</taxon>
        <taxon>Bacillati</taxon>
        <taxon>Bacillota</taxon>
        <taxon>Bacilli</taxon>
        <taxon>Lactobacillales</taxon>
        <taxon>Streptococcaceae</taxon>
        <taxon>Lactococcus</taxon>
    </lineage>
</organism>
<comment type="catalytic activity">
    <reaction evidence="1">
        <text>ATP + protein L-histidine = ADP + protein N-phospho-L-histidine.</text>
        <dbReference type="EC" id="2.7.13.3"/>
    </reaction>
</comment>
<keyword evidence="14" id="KW-1185">Reference proteome</keyword>
<dbReference type="InterPro" id="IPR050351">
    <property type="entry name" value="BphY/WalK/GraS-like"/>
</dbReference>
<keyword evidence="9" id="KW-0902">Two-component regulatory system</keyword>
<evidence type="ECO:0000256" key="6">
    <source>
        <dbReference type="ARBA" id="ARBA00022692"/>
    </source>
</evidence>
<evidence type="ECO:0000256" key="9">
    <source>
        <dbReference type="ARBA" id="ARBA00023012"/>
    </source>
</evidence>
<keyword evidence="10 11" id="KW-0472">Membrane</keyword>
<dbReference type="PROSITE" id="PS50109">
    <property type="entry name" value="HIS_KIN"/>
    <property type="match status" value="1"/>
</dbReference>
<dbReference type="RefSeq" id="WP_153496051.1">
    <property type="nucleotide sequence ID" value="NZ_CBCRWP010000003.1"/>
</dbReference>
<keyword evidence="4" id="KW-1003">Cell membrane</keyword>
<evidence type="ECO:0000259" key="12">
    <source>
        <dbReference type="PROSITE" id="PS50109"/>
    </source>
</evidence>
<evidence type="ECO:0000256" key="2">
    <source>
        <dbReference type="ARBA" id="ARBA00004651"/>
    </source>
</evidence>
<accession>A0A7X1ZA94</accession>
<evidence type="ECO:0000256" key="4">
    <source>
        <dbReference type="ARBA" id="ARBA00022475"/>
    </source>
</evidence>
<dbReference type="GO" id="GO:0016036">
    <property type="term" value="P:cellular response to phosphate starvation"/>
    <property type="evidence" value="ECO:0007669"/>
    <property type="project" value="TreeGrafter"/>
</dbReference>
<dbReference type="GO" id="GO:0004721">
    <property type="term" value="F:phosphoprotein phosphatase activity"/>
    <property type="evidence" value="ECO:0007669"/>
    <property type="project" value="TreeGrafter"/>
</dbReference>
<feature type="transmembrane region" description="Helical" evidence="11">
    <location>
        <begin position="12"/>
        <end position="30"/>
    </location>
</feature>
<feature type="transmembrane region" description="Helical" evidence="11">
    <location>
        <begin position="36"/>
        <end position="55"/>
    </location>
</feature>
<dbReference type="Proteomes" id="UP000439550">
    <property type="component" value="Unassembled WGS sequence"/>
</dbReference>
<evidence type="ECO:0000256" key="11">
    <source>
        <dbReference type="SAM" id="Phobius"/>
    </source>
</evidence>
<reference evidence="13 14" key="1">
    <citation type="submission" date="2019-10" db="EMBL/GenBank/DDBJ databases">
        <authorList>
            <person name="Dong K."/>
        </authorList>
    </citation>
    <scope>NUCLEOTIDE SEQUENCE [LARGE SCALE GENOMIC DNA]</scope>
    <source>
        <strain evidence="13 14">DSM 28960</strain>
    </source>
</reference>
<dbReference type="EC" id="2.7.13.3" evidence="3"/>
<gene>
    <name evidence="13" type="ORF">GHI93_05400</name>
</gene>
<name>A0A7X1ZA94_9LACT</name>
<dbReference type="GO" id="GO:0005886">
    <property type="term" value="C:plasma membrane"/>
    <property type="evidence" value="ECO:0007669"/>
    <property type="project" value="UniProtKB-SubCell"/>
</dbReference>
<dbReference type="InterPro" id="IPR003594">
    <property type="entry name" value="HATPase_dom"/>
</dbReference>
<dbReference type="GO" id="GO:0000155">
    <property type="term" value="F:phosphorelay sensor kinase activity"/>
    <property type="evidence" value="ECO:0007669"/>
    <property type="project" value="TreeGrafter"/>
</dbReference>
<dbReference type="Gene3D" id="3.30.565.10">
    <property type="entry name" value="Histidine kinase-like ATPase, C-terminal domain"/>
    <property type="match status" value="1"/>
</dbReference>
<comment type="subcellular location">
    <subcellularLocation>
        <location evidence="2">Cell membrane</location>
        <topology evidence="2">Multi-pass membrane protein</topology>
    </subcellularLocation>
</comment>
<evidence type="ECO:0000256" key="3">
    <source>
        <dbReference type="ARBA" id="ARBA00012438"/>
    </source>
</evidence>
<comment type="caution">
    <text evidence="13">The sequence shown here is derived from an EMBL/GenBank/DDBJ whole genome shotgun (WGS) entry which is preliminary data.</text>
</comment>
<sequence length="294" mass="34464">MSWRNYFQAKFPQIGVFILLIGIYIINFWLWHLPLIAFLNSTFLATIIFIIYLLFSYTRWRNFQMKCADLEKENARLQKLIEDQSRQTQEFTDIIKVWAHQMKVPLSAIDLMTQTQIDEKELRNQIFTLDNYLKILLEYQRITNLSTDFRFTSFSLSVLTKKIIKKYSSFFIQKGLFVTFEMDEEWILTTDERWFELALEQFINNAIKYTKSGGLTIVITPGSIAIKDTGIGILPEDLPRLFEHGFTGFNGRIQQKSTGLGLYLSRLILDQLDFKITITSKIEVGTTVTIQKNK</sequence>
<keyword evidence="6 11" id="KW-0812">Transmembrane</keyword>
<dbReference type="PANTHER" id="PTHR45453">
    <property type="entry name" value="PHOSPHATE REGULON SENSOR PROTEIN PHOR"/>
    <property type="match status" value="1"/>
</dbReference>
<evidence type="ECO:0000256" key="1">
    <source>
        <dbReference type="ARBA" id="ARBA00000085"/>
    </source>
</evidence>
<evidence type="ECO:0000313" key="13">
    <source>
        <dbReference type="EMBL" id="MQW39375.1"/>
    </source>
</evidence>
<keyword evidence="5" id="KW-0808">Transferase</keyword>
<dbReference type="AlphaFoldDB" id="A0A7X1ZA94"/>
<dbReference type="PANTHER" id="PTHR45453:SF2">
    <property type="entry name" value="HISTIDINE KINASE"/>
    <property type="match status" value="1"/>
</dbReference>
<evidence type="ECO:0000256" key="10">
    <source>
        <dbReference type="ARBA" id="ARBA00023136"/>
    </source>
</evidence>
<keyword evidence="7 13" id="KW-0418">Kinase</keyword>
<feature type="domain" description="Histidine kinase" evidence="12">
    <location>
        <begin position="97"/>
        <end position="294"/>
    </location>
</feature>
<dbReference type="SMART" id="SM00387">
    <property type="entry name" value="HATPase_c"/>
    <property type="match status" value="1"/>
</dbReference>
<dbReference type="OrthoDB" id="9780487at2"/>
<dbReference type="InterPro" id="IPR036890">
    <property type="entry name" value="HATPase_C_sf"/>
</dbReference>
<evidence type="ECO:0000256" key="5">
    <source>
        <dbReference type="ARBA" id="ARBA00022679"/>
    </source>
</evidence>
<protein>
    <recommendedName>
        <fullName evidence="3">histidine kinase</fullName>
        <ecNumber evidence="3">2.7.13.3</ecNumber>
    </recommendedName>
</protein>
<dbReference type="EMBL" id="WITJ01000006">
    <property type="protein sequence ID" value="MQW39375.1"/>
    <property type="molecule type" value="Genomic_DNA"/>
</dbReference>
<evidence type="ECO:0000256" key="7">
    <source>
        <dbReference type="ARBA" id="ARBA00022777"/>
    </source>
</evidence>
<dbReference type="SUPFAM" id="SSF55874">
    <property type="entry name" value="ATPase domain of HSP90 chaperone/DNA topoisomerase II/histidine kinase"/>
    <property type="match status" value="1"/>
</dbReference>
<evidence type="ECO:0000313" key="14">
    <source>
        <dbReference type="Proteomes" id="UP000439550"/>
    </source>
</evidence>
<keyword evidence="8 11" id="KW-1133">Transmembrane helix</keyword>
<evidence type="ECO:0000256" key="8">
    <source>
        <dbReference type="ARBA" id="ARBA00022989"/>
    </source>
</evidence>
<dbReference type="InterPro" id="IPR005467">
    <property type="entry name" value="His_kinase_dom"/>
</dbReference>
<proteinExistence type="predicted"/>